<keyword evidence="1" id="KW-0479">Metal-binding</keyword>
<evidence type="ECO:0000259" key="3">
    <source>
        <dbReference type="PROSITE" id="PS51677"/>
    </source>
</evidence>
<dbReference type="Gene3D" id="3.20.20.370">
    <property type="entry name" value="Glycoside hydrolase/deacetylase"/>
    <property type="match status" value="1"/>
</dbReference>
<dbReference type="InterPro" id="IPR050248">
    <property type="entry name" value="Polysacc_deacetylase_ArnD"/>
</dbReference>
<dbReference type="GO" id="GO:0016810">
    <property type="term" value="F:hydrolase activity, acting on carbon-nitrogen (but not peptide) bonds"/>
    <property type="evidence" value="ECO:0007669"/>
    <property type="project" value="InterPro"/>
</dbReference>
<keyword evidence="2" id="KW-0378">Hydrolase</keyword>
<protein>
    <submittedName>
        <fullName evidence="4">Polysaccharide deacetylase</fullName>
    </submittedName>
</protein>
<dbReference type="GO" id="GO:0016020">
    <property type="term" value="C:membrane"/>
    <property type="evidence" value="ECO:0007669"/>
    <property type="project" value="TreeGrafter"/>
</dbReference>
<dbReference type="PANTHER" id="PTHR10587:SF133">
    <property type="entry name" value="CHITIN DEACETYLASE 1-RELATED"/>
    <property type="match status" value="1"/>
</dbReference>
<evidence type="ECO:0000313" key="5">
    <source>
        <dbReference type="Proteomes" id="UP000198379"/>
    </source>
</evidence>
<evidence type="ECO:0000256" key="2">
    <source>
        <dbReference type="ARBA" id="ARBA00022801"/>
    </source>
</evidence>
<feature type="domain" description="NodB homology" evidence="3">
    <location>
        <begin position="41"/>
        <end position="266"/>
    </location>
</feature>
<dbReference type="PROSITE" id="PS51677">
    <property type="entry name" value="NODB"/>
    <property type="match status" value="1"/>
</dbReference>
<organism evidence="4 5">
    <name type="scientific">Dokdonia pacifica</name>
    <dbReference type="NCBI Taxonomy" id="1627892"/>
    <lineage>
        <taxon>Bacteria</taxon>
        <taxon>Pseudomonadati</taxon>
        <taxon>Bacteroidota</taxon>
        <taxon>Flavobacteriia</taxon>
        <taxon>Flavobacteriales</taxon>
        <taxon>Flavobacteriaceae</taxon>
        <taxon>Dokdonia</taxon>
    </lineage>
</organism>
<dbReference type="EMBL" id="FZNY01000005">
    <property type="protein sequence ID" value="SNR96970.1"/>
    <property type="molecule type" value="Genomic_DNA"/>
</dbReference>
<evidence type="ECO:0000256" key="1">
    <source>
        <dbReference type="ARBA" id="ARBA00022723"/>
    </source>
</evidence>
<dbReference type="Pfam" id="PF01522">
    <property type="entry name" value="Polysacc_deac_1"/>
    <property type="match status" value="1"/>
</dbReference>
<gene>
    <name evidence="4" type="ORF">SAMN06265376_10523</name>
</gene>
<proteinExistence type="predicted"/>
<dbReference type="InterPro" id="IPR002509">
    <property type="entry name" value="NODB_dom"/>
</dbReference>
<dbReference type="RefSeq" id="WP_089372283.1">
    <property type="nucleotide sequence ID" value="NZ_BMEP01000006.1"/>
</dbReference>
<dbReference type="PANTHER" id="PTHR10587">
    <property type="entry name" value="GLYCOSYL TRANSFERASE-RELATED"/>
    <property type="match status" value="1"/>
</dbReference>
<keyword evidence="5" id="KW-1185">Reference proteome</keyword>
<dbReference type="Proteomes" id="UP000198379">
    <property type="component" value="Unassembled WGS sequence"/>
</dbReference>
<evidence type="ECO:0000313" key="4">
    <source>
        <dbReference type="EMBL" id="SNR96970.1"/>
    </source>
</evidence>
<dbReference type="GO" id="GO:0005975">
    <property type="term" value="P:carbohydrate metabolic process"/>
    <property type="evidence" value="ECO:0007669"/>
    <property type="project" value="InterPro"/>
</dbReference>
<name>A0A239AN66_9FLAO</name>
<sequence length="324" mass="37633">MKPAQLIILFLLAIFLGCKNPTSEKVEKAPEKSEKAIQSKPVVSFTFDDGNTSNLAGFQFKKWNRMILSHLEKEDLKAVFFITGKNKLNTKGQYLLKSWNDDGHTIANHSFSHPNFNSEKNTAQVFENELIKTDMIISKFSNHTKLFRFPYLKEGQHQAKVDSIRNILSKHNYLNGYVTIDASDWYVDQRLIRKIKEVGLDAIDIDTFKDFYVQHILERASYYEKLSYEMNGRHINHTLLLHHNLTSALFLGDLIKEFKEQGWDVIDADKAFQDEIFKSIPKSNFAGESLIYSMAKQSGKYDHVLRYPAEDSRYEKEEMDKLDL</sequence>
<dbReference type="SUPFAM" id="SSF88713">
    <property type="entry name" value="Glycoside hydrolase/deacetylase"/>
    <property type="match status" value="1"/>
</dbReference>
<accession>A0A239AN66</accession>
<dbReference type="GO" id="GO:0046872">
    <property type="term" value="F:metal ion binding"/>
    <property type="evidence" value="ECO:0007669"/>
    <property type="project" value="UniProtKB-KW"/>
</dbReference>
<reference evidence="4 5" key="1">
    <citation type="submission" date="2017-06" db="EMBL/GenBank/DDBJ databases">
        <authorList>
            <person name="Kim H.J."/>
            <person name="Triplett B.A."/>
        </authorList>
    </citation>
    <scope>NUCLEOTIDE SEQUENCE [LARGE SCALE GENOMIC DNA]</scope>
    <source>
        <strain evidence="4 5">DSM 25597</strain>
    </source>
</reference>
<dbReference type="AlphaFoldDB" id="A0A239AN66"/>
<dbReference type="InterPro" id="IPR011330">
    <property type="entry name" value="Glyco_hydro/deAcase_b/a-brl"/>
</dbReference>
<dbReference type="PROSITE" id="PS51257">
    <property type="entry name" value="PROKAR_LIPOPROTEIN"/>
    <property type="match status" value="1"/>
</dbReference>
<dbReference type="OrthoDB" id="9812065at2"/>